<evidence type="ECO:0000256" key="1">
    <source>
        <dbReference type="RuleBase" id="RU363044"/>
    </source>
</evidence>
<keyword evidence="1" id="KW-0227">DNA damage</keyword>
<comment type="similarity">
    <text evidence="1">Belongs to the helicase family.</text>
</comment>
<comment type="cofactor">
    <cofactor evidence="1">
        <name>Mg(2+)</name>
        <dbReference type="ChEBI" id="CHEBI:18420"/>
    </cofactor>
</comment>
<evidence type="ECO:0000256" key="2">
    <source>
        <dbReference type="SAM" id="MobiDB-lite"/>
    </source>
</evidence>
<dbReference type="EMBL" id="CP092881">
    <property type="protein sequence ID" value="UYV80833.1"/>
    <property type="molecule type" value="Genomic_DNA"/>
</dbReference>
<keyword evidence="1" id="KW-0547">Nucleotide-binding</keyword>
<keyword evidence="1" id="KW-0233">DNA recombination</keyword>
<dbReference type="Proteomes" id="UP001235939">
    <property type="component" value="Chromosome 19"/>
</dbReference>
<dbReference type="InterPro" id="IPR025476">
    <property type="entry name" value="Helitron_helicase-like"/>
</dbReference>
<name>A0ABY6LLW3_9ARAC</name>
<dbReference type="PANTHER" id="PTHR46060">
    <property type="entry name" value="MARINER MOS1 TRANSPOSASE-LIKE PROTEIN"/>
    <property type="match status" value="1"/>
</dbReference>
<evidence type="ECO:0000313" key="5">
    <source>
        <dbReference type="EMBL" id="UYV80833.1"/>
    </source>
</evidence>
<dbReference type="InterPro" id="IPR027417">
    <property type="entry name" value="P-loop_NTPase"/>
</dbReference>
<sequence length="957" mass="109587">MCCSNGKVRLPLIDLPPEPLRSLLSGENSDSVHFLRDIRKYNSCFQMTSFGAENQTHSVTFPTTFSIQGQVYLIGSLMPSENQPSRFLQIYFMGNGGDDIQTDRRCQQIQGVRRNIVQGLQRMLHQHNLLVQQFKTALENLPSDAYRVVVNADRTPPGQHSRRYNAPTANEVAVVLAGQEGYYFHIPQIDPNTRQPLSSKVSSMDFYGYFIMVRRNSPNVIVQFGQLFHQFLVDMYAKVESERLRYITLHQRSLRAEGYIHLRDALSTDANINPNSLGQRIILPSSFVNSPRTLLYPDVPQYYTWNSSAHEWRRRVQGKLVEGRPGVKRSDTIGRVYAVHVSNFECFCLRMLLHNIKGPTSFAYLKIVNGSQYETFRETCAALGLLENDNHWVVTMDEAVLCQAPTRVRQLFAILISTCTISNPQQLWITYRDEMAIDILHRYQLLDSSIRYNDLIYNETLCNIEDRVVSICGKKLQELGLGAPRRNVVTNSDILRELAYDTAELEDNVASMMPKLLPEQRRVFDAVLAKINLSQPIIIFLDAPGGTEGQTAVCYIRKNSDKASLLRSCKLLVWDECTMAHKIALEALDRTLQDIRDDPQPMGGLVVLLAGDFRQTLPVVTRASLRKFGLKYPFLDISKSHWDQKIVLFAVVTAYSTLTSANSAKRMLQKAFKDDCISRSQSGKWHKAFKEGREEVADEPRSGRPTTARTDENVDRVLEVLRTDRRLSIQQIADTLHMSTFLVHGIVTEDLQMHEPDFLNSVVTGDESWMFEYDPESKRQSCAWHTKSSPRPKKARMRKSRIKTMIIVFFDIRGIVHCEFVPQGEAVNSAFYLEVLRRLKRRIARVRTDIKDTVKLHHDNATSHTAVIITNFLARSNTLVIPHPPYSPHLAPCDFFLFPPLKREMKGKHWETVENIQHHVTTFLRSIPVEEFRGAFQAWQTGLRKCIDAGGMYFEEY</sequence>
<dbReference type="Pfam" id="PF05970">
    <property type="entry name" value="PIF1"/>
    <property type="match status" value="1"/>
</dbReference>
<feature type="domain" description="DNA helicase Pif1-like DEAD-box helicase" evidence="3">
    <location>
        <begin position="550"/>
        <end position="627"/>
    </location>
</feature>
<feature type="region of interest" description="Disordered" evidence="2">
    <location>
        <begin position="690"/>
        <end position="711"/>
    </location>
</feature>
<dbReference type="SUPFAM" id="SSF52540">
    <property type="entry name" value="P-loop containing nucleoside triphosphate hydrolases"/>
    <property type="match status" value="1"/>
</dbReference>
<proteinExistence type="inferred from homology"/>
<feature type="domain" description="Helitron helicase-like" evidence="4">
    <location>
        <begin position="207"/>
        <end position="293"/>
    </location>
</feature>
<organism evidence="5 6">
    <name type="scientific">Cordylochernes scorpioides</name>
    <dbReference type="NCBI Taxonomy" id="51811"/>
    <lineage>
        <taxon>Eukaryota</taxon>
        <taxon>Metazoa</taxon>
        <taxon>Ecdysozoa</taxon>
        <taxon>Arthropoda</taxon>
        <taxon>Chelicerata</taxon>
        <taxon>Arachnida</taxon>
        <taxon>Pseudoscorpiones</taxon>
        <taxon>Cheliferoidea</taxon>
        <taxon>Chernetidae</taxon>
        <taxon>Cordylochernes</taxon>
    </lineage>
</organism>
<keyword evidence="1" id="KW-0234">DNA repair</keyword>
<evidence type="ECO:0000259" key="3">
    <source>
        <dbReference type="Pfam" id="PF05970"/>
    </source>
</evidence>
<dbReference type="Pfam" id="PF01359">
    <property type="entry name" value="Transposase_1"/>
    <property type="match status" value="1"/>
</dbReference>
<comment type="catalytic activity">
    <reaction evidence="1">
        <text>ATP + H2O = ADP + phosphate + H(+)</text>
        <dbReference type="Rhea" id="RHEA:13065"/>
        <dbReference type="ChEBI" id="CHEBI:15377"/>
        <dbReference type="ChEBI" id="CHEBI:15378"/>
        <dbReference type="ChEBI" id="CHEBI:30616"/>
        <dbReference type="ChEBI" id="CHEBI:43474"/>
        <dbReference type="ChEBI" id="CHEBI:456216"/>
        <dbReference type="EC" id="5.6.2.3"/>
    </reaction>
</comment>
<dbReference type="InterPro" id="IPR036397">
    <property type="entry name" value="RNaseH_sf"/>
</dbReference>
<dbReference type="Gene3D" id="3.30.420.10">
    <property type="entry name" value="Ribonuclease H-like superfamily/Ribonuclease H"/>
    <property type="match status" value="1"/>
</dbReference>
<dbReference type="InterPro" id="IPR052709">
    <property type="entry name" value="Transposase-MT_Hybrid"/>
</dbReference>
<keyword evidence="6" id="KW-1185">Reference proteome</keyword>
<protein>
    <recommendedName>
        <fullName evidence="1">ATP-dependent DNA helicase</fullName>
        <ecNumber evidence="1">5.6.2.3</ecNumber>
    </recommendedName>
</protein>
<keyword evidence="1" id="KW-0378">Hydrolase</keyword>
<keyword evidence="1" id="KW-0067">ATP-binding</keyword>
<accession>A0ABY6LLW3</accession>
<keyword evidence="1" id="KW-0347">Helicase</keyword>
<dbReference type="InterPro" id="IPR001888">
    <property type="entry name" value="Transposase_1"/>
</dbReference>
<dbReference type="InterPro" id="IPR010285">
    <property type="entry name" value="DNA_helicase_pif1-like_DEAD"/>
</dbReference>
<gene>
    <name evidence="5" type="ORF">LAZ67_19001925</name>
</gene>
<dbReference type="Pfam" id="PF14214">
    <property type="entry name" value="Helitron_like_N"/>
    <property type="match status" value="1"/>
</dbReference>
<dbReference type="PANTHER" id="PTHR46060:SF1">
    <property type="entry name" value="MARINER MOS1 TRANSPOSASE-LIKE PROTEIN"/>
    <property type="match status" value="1"/>
</dbReference>
<dbReference type="Gene3D" id="3.40.50.300">
    <property type="entry name" value="P-loop containing nucleotide triphosphate hydrolases"/>
    <property type="match status" value="1"/>
</dbReference>
<dbReference type="EC" id="5.6.2.3" evidence="1"/>
<feature type="compositionally biased region" description="Basic and acidic residues" evidence="2">
    <location>
        <begin position="690"/>
        <end position="702"/>
    </location>
</feature>
<evidence type="ECO:0000259" key="4">
    <source>
        <dbReference type="Pfam" id="PF14214"/>
    </source>
</evidence>
<evidence type="ECO:0000313" key="6">
    <source>
        <dbReference type="Proteomes" id="UP001235939"/>
    </source>
</evidence>
<reference evidence="5 6" key="1">
    <citation type="submission" date="2022-01" db="EMBL/GenBank/DDBJ databases">
        <title>A chromosomal length assembly of Cordylochernes scorpioides.</title>
        <authorList>
            <person name="Zeh D."/>
            <person name="Zeh J."/>
        </authorList>
    </citation>
    <scope>NUCLEOTIDE SEQUENCE [LARGE SCALE GENOMIC DNA]</scope>
    <source>
        <strain evidence="5">IN4F17</strain>
        <tissue evidence="5">Whole Body</tissue>
    </source>
</reference>